<reference evidence="1" key="1">
    <citation type="journal article" date="2014" name="Front. Microbiol.">
        <title>High frequency of phylogenetically diverse reductive dehalogenase-homologous genes in deep subseafloor sedimentary metagenomes.</title>
        <authorList>
            <person name="Kawai M."/>
            <person name="Futagami T."/>
            <person name="Toyoda A."/>
            <person name="Takaki Y."/>
            <person name="Nishi S."/>
            <person name="Hori S."/>
            <person name="Arai W."/>
            <person name="Tsubouchi T."/>
            <person name="Morono Y."/>
            <person name="Uchiyama I."/>
            <person name="Ito T."/>
            <person name="Fujiyama A."/>
            <person name="Inagaki F."/>
            <person name="Takami H."/>
        </authorList>
    </citation>
    <scope>NUCLEOTIDE SEQUENCE</scope>
    <source>
        <strain evidence="1">Expedition CK06-06</strain>
    </source>
</reference>
<dbReference type="InterPro" id="IPR002060">
    <property type="entry name" value="Squ/phyt_synthse"/>
</dbReference>
<sequence>MEAMDRQLTSCYKDCAKFTRREAKNFYFAFITLPKRKRYAIYAVYAFCREADDIADGSASLPRKRTALKQLRHRLGEAASGNPQTRLDAALSDAMDHYQIAPSDLVKVIDG</sequence>
<organism evidence="1">
    <name type="scientific">marine sediment metagenome</name>
    <dbReference type="NCBI Taxonomy" id="412755"/>
    <lineage>
        <taxon>unclassified sequences</taxon>
        <taxon>metagenomes</taxon>
        <taxon>ecological metagenomes</taxon>
    </lineage>
</organism>
<gene>
    <name evidence="1" type="ORF">S01H1_39263</name>
</gene>
<feature type="non-terminal residue" evidence="1">
    <location>
        <position position="111"/>
    </location>
</feature>
<protein>
    <recommendedName>
        <fullName evidence="2">Squalene synthase HpnD</fullName>
    </recommendedName>
</protein>
<evidence type="ECO:0000313" key="1">
    <source>
        <dbReference type="EMBL" id="GAG11617.1"/>
    </source>
</evidence>
<dbReference type="EMBL" id="BARS01024766">
    <property type="protein sequence ID" value="GAG11617.1"/>
    <property type="molecule type" value="Genomic_DNA"/>
</dbReference>
<name>X0VK85_9ZZZZ</name>
<evidence type="ECO:0008006" key="2">
    <source>
        <dbReference type="Google" id="ProtNLM"/>
    </source>
</evidence>
<dbReference type="PANTHER" id="PTHR31480">
    <property type="entry name" value="BIFUNCTIONAL LYCOPENE CYCLASE/PHYTOENE SYNTHASE"/>
    <property type="match status" value="1"/>
</dbReference>
<dbReference type="SUPFAM" id="SSF48576">
    <property type="entry name" value="Terpenoid synthases"/>
    <property type="match status" value="1"/>
</dbReference>
<accession>X0VK85</accession>
<dbReference type="AlphaFoldDB" id="X0VK85"/>
<dbReference type="GO" id="GO:0016765">
    <property type="term" value="F:transferase activity, transferring alkyl or aryl (other than methyl) groups"/>
    <property type="evidence" value="ECO:0007669"/>
    <property type="project" value="UniProtKB-ARBA"/>
</dbReference>
<dbReference type="Pfam" id="PF00494">
    <property type="entry name" value="SQS_PSY"/>
    <property type="match status" value="1"/>
</dbReference>
<dbReference type="InterPro" id="IPR008949">
    <property type="entry name" value="Isoprenoid_synthase_dom_sf"/>
</dbReference>
<comment type="caution">
    <text evidence="1">The sequence shown here is derived from an EMBL/GenBank/DDBJ whole genome shotgun (WGS) entry which is preliminary data.</text>
</comment>
<proteinExistence type="predicted"/>
<dbReference type="Gene3D" id="1.10.600.10">
    <property type="entry name" value="Farnesyl Diphosphate Synthase"/>
    <property type="match status" value="1"/>
</dbReference>